<evidence type="ECO:0000313" key="2">
    <source>
        <dbReference type="Proteomes" id="UP001642360"/>
    </source>
</evidence>
<evidence type="ECO:0000313" key="1">
    <source>
        <dbReference type="EMBL" id="CAK9143341.1"/>
    </source>
</evidence>
<name>A0ABC8REE5_9AQUA</name>
<gene>
    <name evidence="1" type="ORF">ILEXP_LOCUS11047</name>
</gene>
<accession>A0ABC8REE5</accession>
<proteinExistence type="predicted"/>
<dbReference type="Proteomes" id="UP001642360">
    <property type="component" value="Unassembled WGS sequence"/>
</dbReference>
<reference evidence="1 2" key="1">
    <citation type="submission" date="2024-02" db="EMBL/GenBank/DDBJ databases">
        <authorList>
            <person name="Vignale AGUSTIN F."/>
            <person name="Sosa J E."/>
            <person name="Modenutti C."/>
        </authorList>
    </citation>
    <scope>NUCLEOTIDE SEQUENCE [LARGE SCALE GENOMIC DNA]</scope>
</reference>
<keyword evidence="2" id="KW-1185">Reference proteome</keyword>
<organism evidence="1 2">
    <name type="scientific">Ilex paraguariensis</name>
    <name type="common">yerba mate</name>
    <dbReference type="NCBI Taxonomy" id="185542"/>
    <lineage>
        <taxon>Eukaryota</taxon>
        <taxon>Viridiplantae</taxon>
        <taxon>Streptophyta</taxon>
        <taxon>Embryophyta</taxon>
        <taxon>Tracheophyta</taxon>
        <taxon>Spermatophyta</taxon>
        <taxon>Magnoliopsida</taxon>
        <taxon>eudicotyledons</taxon>
        <taxon>Gunneridae</taxon>
        <taxon>Pentapetalae</taxon>
        <taxon>asterids</taxon>
        <taxon>campanulids</taxon>
        <taxon>Aquifoliales</taxon>
        <taxon>Aquifoliaceae</taxon>
        <taxon>Ilex</taxon>
    </lineage>
</organism>
<dbReference type="AlphaFoldDB" id="A0ABC8REE5"/>
<dbReference type="EMBL" id="CAUOFW020001292">
    <property type="protein sequence ID" value="CAK9143341.1"/>
    <property type="molecule type" value="Genomic_DNA"/>
</dbReference>
<protein>
    <submittedName>
        <fullName evidence="1">Uncharacterized protein</fullName>
    </submittedName>
</protein>
<comment type="caution">
    <text evidence="1">The sequence shown here is derived from an EMBL/GenBank/DDBJ whole genome shotgun (WGS) entry which is preliminary data.</text>
</comment>
<sequence>MWVKLRQNLAPIRDKTSAVEDMEDYEENDSNRACSPCGCSWQVCFTSHPNNIGSYILLPKQQQWEGSKMMIVRQISQTLARPKWKNFVRRFSTSIVSDQNKRGWKNFITSASIASNKKRRGWKNFITSASIASNRKRRGQFHYDPRNYALNFDDGTDIEIDRAWPNTAAQLPAPQHNTRTL</sequence>